<evidence type="ECO:0000256" key="4">
    <source>
        <dbReference type="ARBA" id="ARBA00022989"/>
    </source>
</evidence>
<dbReference type="EMBL" id="BSOB01000010">
    <property type="protein sequence ID" value="GLQ92650.1"/>
    <property type="molecule type" value="Genomic_DNA"/>
</dbReference>
<comment type="caution">
    <text evidence="8">The sequence shown here is derived from an EMBL/GenBank/DDBJ whole genome shotgun (WGS) entry which is preliminary data.</text>
</comment>
<evidence type="ECO:0000256" key="7">
    <source>
        <dbReference type="SAM" id="Phobius"/>
    </source>
</evidence>
<dbReference type="InterPro" id="IPR022781">
    <property type="entry name" value="Flagellar_biosynth_FliO"/>
</dbReference>
<name>A0ABQ5XLT8_9GAMM</name>
<evidence type="ECO:0000256" key="3">
    <source>
        <dbReference type="ARBA" id="ARBA00022692"/>
    </source>
</evidence>
<feature type="region of interest" description="Disordered" evidence="6">
    <location>
        <begin position="95"/>
        <end position="118"/>
    </location>
</feature>
<evidence type="ECO:0000256" key="2">
    <source>
        <dbReference type="ARBA" id="ARBA00022475"/>
    </source>
</evidence>
<keyword evidence="9" id="KW-1185">Reference proteome</keyword>
<dbReference type="RefSeq" id="WP_284320369.1">
    <property type="nucleotide sequence ID" value="NZ_BSOB01000010.1"/>
</dbReference>
<organism evidence="8 9">
    <name type="scientific">Dyella acidisoli</name>
    <dbReference type="NCBI Taxonomy" id="1867834"/>
    <lineage>
        <taxon>Bacteria</taxon>
        <taxon>Pseudomonadati</taxon>
        <taxon>Pseudomonadota</taxon>
        <taxon>Gammaproteobacteria</taxon>
        <taxon>Lysobacterales</taxon>
        <taxon>Rhodanobacteraceae</taxon>
        <taxon>Dyella</taxon>
    </lineage>
</organism>
<keyword evidence="5 7" id="KW-0472">Membrane</keyword>
<proteinExistence type="predicted"/>
<gene>
    <name evidence="8" type="ORF">GCM10007901_16010</name>
</gene>
<protein>
    <recommendedName>
        <fullName evidence="10">Flagellar biosynthesis protein FliO</fullName>
    </recommendedName>
</protein>
<accession>A0ABQ5XLT8</accession>
<feature type="transmembrane region" description="Helical" evidence="7">
    <location>
        <begin position="25"/>
        <end position="46"/>
    </location>
</feature>
<evidence type="ECO:0008006" key="10">
    <source>
        <dbReference type="Google" id="ProtNLM"/>
    </source>
</evidence>
<keyword evidence="3 7" id="KW-0812">Transmembrane</keyword>
<evidence type="ECO:0000313" key="8">
    <source>
        <dbReference type="EMBL" id="GLQ92650.1"/>
    </source>
</evidence>
<comment type="subcellular location">
    <subcellularLocation>
        <location evidence="1">Cell membrane</location>
    </subcellularLocation>
</comment>
<dbReference type="Pfam" id="PF04347">
    <property type="entry name" value="FliO"/>
    <property type="match status" value="1"/>
</dbReference>
<dbReference type="Proteomes" id="UP001156670">
    <property type="component" value="Unassembled WGS sequence"/>
</dbReference>
<evidence type="ECO:0000256" key="5">
    <source>
        <dbReference type="ARBA" id="ARBA00023136"/>
    </source>
</evidence>
<evidence type="ECO:0000256" key="1">
    <source>
        <dbReference type="ARBA" id="ARBA00004236"/>
    </source>
</evidence>
<evidence type="ECO:0000256" key="6">
    <source>
        <dbReference type="SAM" id="MobiDB-lite"/>
    </source>
</evidence>
<keyword evidence="4 7" id="KW-1133">Transmembrane helix</keyword>
<evidence type="ECO:0000313" key="9">
    <source>
        <dbReference type="Proteomes" id="UP001156670"/>
    </source>
</evidence>
<sequence>MLIDPMRAAADFAPNVVAAHGGIDVFRVVLALCFCLALGIAAALLLKARFRPHASRLTRDLHVVQSTRIDSRTSVHLVRCAGRDVLIACGPAGVAMSQWPSDSTPPTEDKSITQDTSP</sequence>
<keyword evidence="2" id="KW-1003">Cell membrane</keyword>
<reference evidence="9" key="1">
    <citation type="journal article" date="2019" name="Int. J. Syst. Evol. Microbiol.">
        <title>The Global Catalogue of Microorganisms (GCM) 10K type strain sequencing project: providing services to taxonomists for standard genome sequencing and annotation.</title>
        <authorList>
            <consortium name="The Broad Institute Genomics Platform"/>
            <consortium name="The Broad Institute Genome Sequencing Center for Infectious Disease"/>
            <person name="Wu L."/>
            <person name="Ma J."/>
        </authorList>
    </citation>
    <scope>NUCLEOTIDE SEQUENCE [LARGE SCALE GENOMIC DNA]</scope>
    <source>
        <strain evidence="9">NBRC 111980</strain>
    </source>
</reference>